<protein>
    <recommendedName>
        <fullName evidence="3">Reverse transcriptase domain-containing protein</fullName>
    </recommendedName>
</protein>
<evidence type="ECO:0008006" key="3">
    <source>
        <dbReference type="Google" id="ProtNLM"/>
    </source>
</evidence>
<sequence length="320" mass="36802">MKLSAKKKQQSTRIKFDVKKLQSQATKEVFQIALKNRFEALQTTEEEGTVESRWNTLKQATVGACEEILGRSSSIRKPWITDETWQRVEERKKLKQEVNQSRTRQQKQAAATRYNEMAREVKRQLRNDKRAFINEIAEETAASKGDLKALYETTRLLSGRKNNQSRPVRDKTGKLLTKIDEQLGRWREHFQEVLNRPPPLNPLDLGQGDPLDINVGEITKQEIRNALKNLKKGKAAGVDNIPAEALREGGEEMVNQLHILFNLVWDREEIPADWKKGLLVKLPKNGNLSNCDKWRGIMMLSILSKILSSVILDRRKEAID</sequence>
<feature type="coiled-coil region" evidence="1">
    <location>
        <begin position="115"/>
        <end position="142"/>
    </location>
</feature>
<evidence type="ECO:0000313" key="2">
    <source>
        <dbReference type="EMBL" id="CEK92803.1"/>
    </source>
</evidence>
<reference evidence="2" key="1">
    <citation type="submission" date="2014-12" db="EMBL/GenBank/DDBJ databases">
        <title>Insight into the proteome of Arion vulgaris.</title>
        <authorList>
            <person name="Aradska J."/>
            <person name="Bulat T."/>
            <person name="Smidak R."/>
            <person name="Sarate P."/>
            <person name="Gangsoo J."/>
            <person name="Sialana F."/>
            <person name="Bilban M."/>
            <person name="Lubec G."/>
        </authorList>
    </citation>
    <scope>NUCLEOTIDE SEQUENCE</scope>
    <source>
        <tissue evidence="2">Skin</tissue>
    </source>
</reference>
<dbReference type="AlphaFoldDB" id="A0A0B7BIP1"/>
<proteinExistence type="predicted"/>
<dbReference type="PANTHER" id="PTHR19446">
    <property type="entry name" value="REVERSE TRANSCRIPTASES"/>
    <property type="match status" value="1"/>
</dbReference>
<keyword evidence="1" id="KW-0175">Coiled coil</keyword>
<dbReference type="EMBL" id="HACG01045938">
    <property type="protein sequence ID" value="CEK92803.1"/>
    <property type="molecule type" value="Transcribed_RNA"/>
</dbReference>
<gene>
    <name evidence="2" type="primary">ORF190158</name>
</gene>
<name>A0A0B7BIP1_9EUPU</name>
<evidence type="ECO:0000256" key="1">
    <source>
        <dbReference type="SAM" id="Coils"/>
    </source>
</evidence>
<accession>A0A0B7BIP1</accession>
<organism evidence="2">
    <name type="scientific">Arion vulgaris</name>
    <dbReference type="NCBI Taxonomy" id="1028688"/>
    <lineage>
        <taxon>Eukaryota</taxon>
        <taxon>Metazoa</taxon>
        <taxon>Spiralia</taxon>
        <taxon>Lophotrochozoa</taxon>
        <taxon>Mollusca</taxon>
        <taxon>Gastropoda</taxon>
        <taxon>Heterobranchia</taxon>
        <taxon>Euthyneura</taxon>
        <taxon>Panpulmonata</taxon>
        <taxon>Eupulmonata</taxon>
        <taxon>Stylommatophora</taxon>
        <taxon>Helicina</taxon>
        <taxon>Arionoidea</taxon>
        <taxon>Arionidae</taxon>
        <taxon>Arion</taxon>
    </lineage>
</organism>